<comment type="subcellular location">
    <subcellularLocation>
        <location evidence="1">Cell membrane</location>
        <topology evidence="1">Multi-pass membrane protein</topology>
    </subcellularLocation>
</comment>
<evidence type="ECO:0000256" key="10">
    <source>
        <dbReference type="SAM" id="Coils"/>
    </source>
</evidence>
<keyword evidence="2" id="KW-1003">Cell membrane</keyword>
<accession>C6C0E4</accession>
<dbReference type="InterPro" id="IPR003660">
    <property type="entry name" value="HAMP_dom"/>
</dbReference>
<dbReference type="GO" id="GO:0006935">
    <property type="term" value="P:chemotaxis"/>
    <property type="evidence" value="ECO:0007669"/>
    <property type="project" value="UniProtKB-KW"/>
</dbReference>
<evidence type="ECO:0000313" key="16">
    <source>
        <dbReference type="Proteomes" id="UP000002601"/>
    </source>
</evidence>
<dbReference type="SMART" id="SM00283">
    <property type="entry name" value="MA"/>
    <property type="match status" value="1"/>
</dbReference>
<dbReference type="PROSITE" id="PS50113">
    <property type="entry name" value="PAC"/>
    <property type="match status" value="1"/>
</dbReference>
<dbReference type="CDD" id="cd00130">
    <property type="entry name" value="PAS"/>
    <property type="match status" value="1"/>
</dbReference>
<dbReference type="Gene3D" id="1.10.8.500">
    <property type="entry name" value="HAMP domain in histidine kinase"/>
    <property type="match status" value="1"/>
</dbReference>
<feature type="coiled-coil region" evidence="10">
    <location>
        <begin position="507"/>
        <end position="537"/>
    </location>
</feature>
<dbReference type="Gene3D" id="1.10.287.950">
    <property type="entry name" value="Methyl-accepting chemotaxis protein"/>
    <property type="match status" value="1"/>
</dbReference>
<evidence type="ECO:0000259" key="13">
    <source>
        <dbReference type="PROSITE" id="PS50113"/>
    </source>
</evidence>
<dbReference type="InterPro" id="IPR033479">
    <property type="entry name" value="dCache_1"/>
</dbReference>
<dbReference type="PANTHER" id="PTHR32089">
    <property type="entry name" value="METHYL-ACCEPTING CHEMOTAXIS PROTEIN MCPB"/>
    <property type="match status" value="1"/>
</dbReference>
<feature type="domain" description="PAC" evidence="13">
    <location>
        <begin position="467"/>
        <end position="519"/>
    </location>
</feature>
<dbReference type="InterPro" id="IPR000014">
    <property type="entry name" value="PAS"/>
</dbReference>
<sequence length="805" mass="89015">MKKKNFLSRYLAVKYIGCVLLVITLFSSGFGFYLHRNLVQEELETDRAESTATLNTLSMALTDWIQSQVSLAKLIANTQSVVQACSYPENEDIVSEAQRFLQTIHDRYGFYENIPLALHKADDSLLEIEVNGQPRRISDGQFFVDTVDGKTIGKCSPQMSFIKASREGKDYFISQVYPSLLRGNPIFVIAAPVYNRGKHVGTVILAPQMNYFTDMFIKKIRMGERGRVFFSDDRNMFIAHPDPDLILKKELGDHTQYLQNITDGKEDFFSTAGTGEDFRYLSMHVDIPSQNILHEWFLTVAQPRAEIEAGANGILQKLYWSGALLIFMIGLVLFGLNRWLVTCPLARVVSYAKSIEQGDFNAELSLERSDEFGVLADSLRNMTVTILGQLQTEMDLFKGILAGIQNPFAVVDPQMRLINCSDSMIRTTGRIGKSDDFQGWNISKFFFNDANRPVLLSEVFKDGKARNKVPFAYTNPNGKSFEMLIDVVLVRSDKGEVLGGITFWNDITELKSQQKAIEEQKDRIEQAAVEAEQLSGTTSKSLQSLISDVADSSKMTSEQEACLLETVTAIDELSSTIQEVAQNASLTAQNAEGTKEQAVNGVHVAEETISSIHSVRELVSSTQEDLKTLGHQADAIGDVMKIINDIADQTNLLALNAAIEAARAGEAGRGFSVVADEVRKLAEKTIDATGEVEGAIGAIQSNSRQCFRSISNVEAEVTTSVENVQKTDVAFKKIAELAEVTSDMITGIATATDQQSAATEQIAKTAGEVRFMAEETNAVMTRSDGSVRQLQKAFKQLNDIIISMH</sequence>
<dbReference type="Pfam" id="PF00015">
    <property type="entry name" value="MCPsignal"/>
    <property type="match status" value="1"/>
</dbReference>
<dbReference type="InterPro" id="IPR035965">
    <property type="entry name" value="PAS-like_dom_sf"/>
</dbReference>
<dbReference type="STRING" id="526222.Desal_1013"/>
<feature type="domain" description="Methyl-accepting transducer" evidence="12">
    <location>
        <begin position="534"/>
        <end position="770"/>
    </location>
</feature>
<dbReference type="RefSeq" id="WP_015850897.1">
    <property type="nucleotide sequence ID" value="NC_012881.1"/>
</dbReference>
<keyword evidence="16" id="KW-1185">Reference proteome</keyword>
<evidence type="ECO:0000256" key="3">
    <source>
        <dbReference type="ARBA" id="ARBA00022500"/>
    </source>
</evidence>
<dbReference type="EMBL" id="CP001649">
    <property type="protein sequence ID" value="ACS79078.1"/>
    <property type="molecule type" value="Genomic_DNA"/>
</dbReference>
<dbReference type="Pfam" id="PF02743">
    <property type="entry name" value="dCache_1"/>
    <property type="match status" value="1"/>
</dbReference>
<dbReference type="KEGG" id="dsa:Desal_1013"/>
<keyword evidence="6 11" id="KW-0472">Membrane</keyword>
<protein>
    <submittedName>
        <fullName evidence="15">Methyl-accepting chemotaxis sensory transducer with Pas/Pac sensor</fullName>
    </submittedName>
</protein>
<dbReference type="PROSITE" id="PS50111">
    <property type="entry name" value="CHEMOTAXIS_TRANSDUC_2"/>
    <property type="match status" value="1"/>
</dbReference>
<evidence type="ECO:0000259" key="14">
    <source>
        <dbReference type="PROSITE" id="PS50885"/>
    </source>
</evidence>
<dbReference type="NCBIfam" id="TIGR00229">
    <property type="entry name" value="sensory_box"/>
    <property type="match status" value="1"/>
</dbReference>
<dbReference type="Proteomes" id="UP000002601">
    <property type="component" value="Chromosome"/>
</dbReference>
<organism evidence="15 16">
    <name type="scientific">Maridesulfovibrio salexigens (strain ATCC 14822 / DSM 2638 / NCIMB 8403 / VKM B-1763)</name>
    <name type="common">Desulfovibrio salexigens</name>
    <dbReference type="NCBI Taxonomy" id="526222"/>
    <lineage>
        <taxon>Bacteria</taxon>
        <taxon>Pseudomonadati</taxon>
        <taxon>Thermodesulfobacteriota</taxon>
        <taxon>Desulfovibrionia</taxon>
        <taxon>Desulfovibrionales</taxon>
        <taxon>Desulfovibrionaceae</taxon>
        <taxon>Maridesulfovibrio</taxon>
    </lineage>
</organism>
<name>C6C0E4_MARSD</name>
<proteinExistence type="inferred from homology"/>
<keyword evidence="5 11" id="KW-1133">Transmembrane helix</keyword>
<evidence type="ECO:0000256" key="2">
    <source>
        <dbReference type="ARBA" id="ARBA00022475"/>
    </source>
</evidence>
<evidence type="ECO:0000256" key="11">
    <source>
        <dbReference type="SAM" id="Phobius"/>
    </source>
</evidence>
<evidence type="ECO:0000256" key="6">
    <source>
        <dbReference type="ARBA" id="ARBA00023136"/>
    </source>
</evidence>
<dbReference type="OrthoDB" id="1808874at2"/>
<gene>
    <name evidence="15" type="ordered locus">Desal_1013</name>
</gene>
<evidence type="ECO:0000256" key="1">
    <source>
        <dbReference type="ARBA" id="ARBA00004651"/>
    </source>
</evidence>
<evidence type="ECO:0000313" key="15">
    <source>
        <dbReference type="EMBL" id="ACS79078.1"/>
    </source>
</evidence>
<evidence type="ECO:0000256" key="9">
    <source>
        <dbReference type="PROSITE-ProRule" id="PRU00284"/>
    </source>
</evidence>
<dbReference type="GO" id="GO:0005886">
    <property type="term" value="C:plasma membrane"/>
    <property type="evidence" value="ECO:0007669"/>
    <property type="project" value="UniProtKB-SubCell"/>
</dbReference>
<dbReference type="CDD" id="cd06225">
    <property type="entry name" value="HAMP"/>
    <property type="match status" value="1"/>
</dbReference>
<dbReference type="AlphaFoldDB" id="C6C0E4"/>
<keyword evidence="10" id="KW-0175">Coiled coil</keyword>
<reference evidence="15 16" key="1">
    <citation type="submission" date="2009-06" db="EMBL/GenBank/DDBJ databases">
        <title>Complete sequence of Desulfovibrio salexigens DSM 2638.</title>
        <authorList>
            <consortium name="US DOE Joint Genome Institute"/>
            <person name="Lucas S."/>
            <person name="Copeland A."/>
            <person name="Lapidus A."/>
            <person name="Glavina del Rio T."/>
            <person name="Tice H."/>
            <person name="Bruce D."/>
            <person name="Goodwin L."/>
            <person name="Pitluck S."/>
            <person name="Munk A.C."/>
            <person name="Brettin T."/>
            <person name="Detter J.C."/>
            <person name="Han C."/>
            <person name="Tapia R."/>
            <person name="Larimer F."/>
            <person name="Land M."/>
            <person name="Hauser L."/>
            <person name="Kyrpides N."/>
            <person name="Anderson I."/>
            <person name="Wall J.D."/>
            <person name="Arkin A.P."/>
            <person name="Dehal P."/>
            <person name="Chivian D."/>
            <person name="Giles B."/>
            <person name="Hazen T.C."/>
        </authorList>
    </citation>
    <scope>NUCLEOTIDE SEQUENCE [LARGE SCALE GENOMIC DNA]</scope>
    <source>
        <strain evidence="16">ATCC 14822 / DSM 2638 / NCIMB 8403 / VKM B-1763</strain>
    </source>
</reference>
<dbReference type="PANTHER" id="PTHR32089:SF112">
    <property type="entry name" value="LYSOZYME-LIKE PROTEIN-RELATED"/>
    <property type="match status" value="1"/>
</dbReference>
<keyword evidence="4 11" id="KW-0812">Transmembrane</keyword>
<keyword evidence="3" id="KW-0145">Chemotaxis</keyword>
<dbReference type="SUPFAM" id="SSF55785">
    <property type="entry name" value="PYP-like sensor domain (PAS domain)"/>
    <property type="match status" value="1"/>
</dbReference>
<dbReference type="InterPro" id="IPR000700">
    <property type="entry name" value="PAS-assoc_C"/>
</dbReference>
<dbReference type="Pfam" id="PF00672">
    <property type="entry name" value="HAMP"/>
    <property type="match status" value="1"/>
</dbReference>
<dbReference type="PROSITE" id="PS50885">
    <property type="entry name" value="HAMP"/>
    <property type="match status" value="1"/>
</dbReference>
<dbReference type="HOGENOM" id="CLU_000445_107_19_7"/>
<evidence type="ECO:0000256" key="7">
    <source>
        <dbReference type="ARBA" id="ARBA00023224"/>
    </source>
</evidence>
<feature type="domain" description="HAMP" evidence="14">
    <location>
        <begin position="344"/>
        <end position="391"/>
    </location>
</feature>
<dbReference type="InterPro" id="IPR004089">
    <property type="entry name" value="MCPsignal_dom"/>
</dbReference>
<dbReference type="eggNOG" id="COG0840">
    <property type="taxonomic scope" value="Bacteria"/>
</dbReference>
<dbReference type="GO" id="GO:0007165">
    <property type="term" value="P:signal transduction"/>
    <property type="evidence" value="ECO:0007669"/>
    <property type="project" value="UniProtKB-KW"/>
</dbReference>
<dbReference type="SUPFAM" id="SSF58104">
    <property type="entry name" value="Methyl-accepting chemotaxis protein (MCP) signaling domain"/>
    <property type="match status" value="1"/>
</dbReference>
<dbReference type="CDD" id="cd11386">
    <property type="entry name" value="MCP_signal"/>
    <property type="match status" value="1"/>
</dbReference>
<evidence type="ECO:0000256" key="4">
    <source>
        <dbReference type="ARBA" id="ARBA00022692"/>
    </source>
</evidence>
<keyword evidence="7 9" id="KW-0807">Transducer</keyword>
<evidence type="ECO:0000259" key="12">
    <source>
        <dbReference type="PROSITE" id="PS50111"/>
    </source>
</evidence>
<dbReference type="SMART" id="SM00304">
    <property type="entry name" value="HAMP"/>
    <property type="match status" value="1"/>
</dbReference>
<feature type="transmembrane region" description="Helical" evidence="11">
    <location>
        <begin position="12"/>
        <end position="34"/>
    </location>
</feature>
<dbReference type="Pfam" id="PF13426">
    <property type="entry name" value="PAS_9"/>
    <property type="match status" value="1"/>
</dbReference>
<dbReference type="eggNOG" id="COG2770">
    <property type="taxonomic scope" value="Bacteria"/>
</dbReference>
<evidence type="ECO:0000256" key="8">
    <source>
        <dbReference type="ARBA" id="ARBA00029447"/>
    </source>
</evidence>
<dbReference type="Gene3D" id="3.30.450.20">
    <property type="entry name" value="PAS domain"/>
    <property type="match status" value="2"/>
</dbReference>
<comment type="similarity">
    <text evidence="8">Belongs to the methyl-accepting chemotaxis (MCP) protein family.</text>
</comment>
<evidence type="ECO:0000256" key="5">
    <source>
        <dbReference type="ARBA" id="ARBA00022989"/>
    </source>
</evidence>